<dbReference type="EMBL" id="RCNR01000001">
    <property type="protein sequence ID" value="MUH34324.1"/>
    <property type="molecule type" value="Genomic_DNA"/>
</dbReference>
<name>A0A7X3CZ52_9FLAO</name>
<organism evidence="1 2">
    <name type="scientific">Zobellia amurskyensis</name>
    <dbReference type="NCBI Taxonomy" id="248905"/>
    <lineage>
        <taxon>Bacteria</taxon>
        <taxon>Pseudomonadati</taxon>
        <taxon>Bacteroidota</taxon>
        <taxon>Flavobacteriia</taxon>
        <taxon>Flavobacteriales</taxon>
        <taxon>Flavobacteriaceae</taxon>
        <taxon>Zobellia</taxon>
    </lineage>
</organism>
<dbReference type="AlphaFoldDB" id="A0A7X3CZ52"/>
<proteinExistence type="predicted"/>
<dbReference type="OrthoDB" id="1036397at2"/>
<comment type="caution">
    <text evidence="1">The sequence shown here is derived from an EMBL/GenBank/DDBJ whole genome shotgun (WGS) entry which is preliminary data.</text>
</comment>
<sequence length="69" mass="8169">MTVLVFKTTVGKRKEIRYLKPFLNRIVEPEGKWNFDLEDCDNILRVETRQHSSKVTSLLQQQGFICEEL</sequence>
<dbReference type="RefSeq" id="WP_155598420.1">
    <property type="nucleotide sequence ID" value="NZ_RCNR01000001.1"/>
</dbReference>
<reference evidence="1 2" key="1">
    <citation type="journal article" date="2019" name="Mar. Drugs">
        <title>Comparative Genomics and CAZyme Genome Repertoires of Marine Zobellia amurskyensis KMM 3526(T) and Zobellia laminariae KMM 3676(T).</title>
        <authorList>
            <person name="Chernysheva N."/>
            <person name="Bystritskaya E."/>
            <person name="Stenkova A."/>
            <person name="Golovkin I."/>
            <person name="Nedashkovskaya O."/>
            <person name="Isaeva M."/>
        </authorList>
    </citation>
    <scope>NUCLEOTIDE SEQUENCE [LARGE SCALE GENOMIC DNA]</scope>
    <source>
        <strain evidence="1 2">KMM 3526</strain>
    </source>
</reference>
<evidence type="ECO:0000313" key="1">
    <source>
        <dbReference type="EMBL" id="MUH34324.1"/>
    </source>
</evidence>
<protein>
    <submittedName>
        <fullName evidence="1">Uncharacterized protein</fullName>
    </submittedName>
</protein>
<gene>
    <name evidence="1" type="ORF">D9O36_00570</name>
</gene>
<evidence type="ECO:0000313" key="2">
    <source>
        <dbReference type="Proteomes" id="UP000540519"/>
    </source>
</evidence>
<accession>A0A7X3CZ52</accession>
<keyword evidence="2" id="KW-1185">Reference proteome</keyword>
<dbReference type="Proteomes" id="UP000540519">
    <property type="component" value="Unassembled WGS sequence"/>
</dbReference>